<accession>A0ABQ2PG10</accession>
<dbReference type="RefSeq" id="WP_188688043.1">
    <property type="nucleotide sequence ID" value="NZ_BMLY01000001.1"/>
</dbReference>
<name>A0ABQ2PG10_9NEIS</name>
<gene>
    <name evidence="1" type="ORF">GCM10010971_03270</name>
</gene>
<evidence type="ECO:0000313" key="2">
    <source>
        <dbReference type="Proteomes" id="UP000621859"/>
    </source>
</evidence>
<protein>
    <submittedName>
        <fullName evidence="1">Uncharacterized protein</fullName>
    </submittedName>
</protein>
<comment type="caution">
    <text evidence="1">The sequence shown here is derived from an EMBL/GenBank/DDBJ whole genome shotgun (WGS) entry which is preliminary data.</text>
</comment>
<evidence type="ECO:0000313" key="1">
    <source>
        <dbReference type="EMBL" id="GGP24508.1"/>
    </source>
</evidence>
<organism evidence="1 2">
    <name type="scientific">Silvimonas amylolytica</name>
    <dbReference type="NCBI Taxonomy" id="449663"/>
    <lineage>
        <taxon>Bacteria</taxon>
        <taxon>Pseudomonadati</taxon>
        <taxon>Pseudomonadota</taxon>
        <taxon>Betaproteobacteria</taxon>
        <taxon>Neisseriales</taxon>
        <taxon>Chitinibacteraceae</taxon>
        <taxon>Silvimonas</taxon>
    </lineage>
</organism>
<reference evidence="2" key="1">
    <citation type="journal article" date="2019" name="Int. J. Syst. Evol. Microbiol.">
        <title>The Global Catalogue of Microorganisms (GCM) 10K type strain sequencing project: providing services to taxonomists for standard genome sequencing and annotation.</title>
        <authorList>
            <consortium name="The Broad Institute Genomics Platform"/>
            <consortium name="The Broad Institute Genome Sequencing Center for Infectious Disease"/>
            <person name="Wu L."/>
            <person name="Ma J."/>
        </authorList>
    </citation>
    <scope>NUCLEOTIDE SEQUENCE [LARGE SCALE GENOMIC DNA]</scope>
    <source>
        <strain evidence="2">CGMCC 1.8860</strain>
    </source>
</reference>
<dbReference type="Proteomes" id="UP000621859">
    <property type="component" value="Unassembled WGS sequence"/>
</dbReference>
<sequence>MVVLKLADGIEQALEPGQRYWLVCGHEQQMQQRFDACAEVLNALAPGAVGALEGAGGLLSNLRVWENMILPVWYHQPQSMAQLESRFEAVFGQLGLEGDALKRLAAALPPGLDRERKRQLVLVRAYVQQARFLLADQDWYDWITHAAPHACQEVFAHLAQSAPLVVVGVGAPALSMQLQEIIPMPQTAAY</sequence>
<dbReference type="EMBL" id="BMLY01000001">
    <property type="protein sequence ID" value="GGP24508.1"/>
    <property type="molecule type" value="Genomic_DNA"/>
</dbReference>
<proteinExistence type="predicted"/>
<keyword evidence="2" id="KW-1185">Reference proteome</keyword>